<dbReference type="PANTHER" id="PTHR31566:SF0">
    <property type="entry name" value="CYTOCHROME C BIOGENESIS PROTEIN CCS1, CHLOROPLASTIC"/>
    <property type="match status" value="1"/>
</dbReference>
<reference evidence="2 3" key="1">
    <citation type="submission" date="2009-01" db="EMBL/GenBank/DDBJ databases">
        <title>Complete sequence of Geobacter sp. FRC-32.</title>
        <authorList>
            <consortium name="US DOE Joint Genome Institute"/>
            <person name="Lucas S."/>
            <person name="Copeland A."/>
            <person name="Lapidus A."/>
            <person name="Glavina del Rio T."/>
            <person name="Dalin E."/>
            <person name="Tice H."/>
            <person name="Bruce D."/>
            <person name="Goodwin L."/>
            <person name="Pitluck S."/>
            <person name="Saunders E."/>
            <person name="Brettin T."/>
            <person name="Detter J.C."/>
            <person name="Han C."/>
            <person name="Larimer F."/>
            <person name="Land M."/>
            <person name="Hauser L."/>
            <person name="Kyrpides N."/>
            <person name="Ovchinnikova G."/>
            <person name="Kostka J."/>
            <person name="Richardson P."/>
        </authorList>
    </citation>
    <scope>NUCLEOTIDE SEQUENCE [LARGE SCALE GENOMIC DNA]</scope>
    <source>
        <strain evidence="3">DSM 22248 / JCM 15807 / FRC-32</strain>
    </source>
</reference>
<feature type="transmembrane region" description="Helical" evidence="1">
    <location>
        <begin position="80"/>
        <end position="102"/>
    </location>
</feature>
<keyword evidence="3" id="KW-1185">Reference proteome</keyword>
<feature type="transmembrane region" description="Helical" evidence="1">
    <location>
        <begin position="47"/>
        <end position="68"/>
    </location>
</feature>
<name>B9M513_GEODF</name>
<feature type="transmembrane region" description="Helical" evidence="1">
    <location>
        <begin position="21"/>
        <end position="41"/>
    </location>
</feature>
<dbReference type="OrthoDB" id="5395230at2"/>
<dbReference type="EMBL" id="CP001390">
    <property type="protein sequence ID" value="ACM21697.1"/>
    <property type="molecule type" value="Genomic_DNA"/>
</dbReference>
<dbReference type="Proteomes" id="UP000007721">
    <property type="component" value="Chromosome"/>
</dbReference>
<gene>
    <name evidence="2" type="ordered locus">Geob_3354</name>
</gene>
<feature type="transmembrane region" description="Helical" evidence="1">
    <location>
        <begin position="285"/>
        <end position="303"/>
    </location>
</feature>
<dbReference type="AlphaFoldDB" id="B9M513"/>
<evidence type="ECO:0000313" key="2">
    <source>
        <dbReference type="EMBL" id="ACM21697.1"/>
    </source>
</evidence>
<dbReference type="InterPro" id="IPR023494">
    <property type="entry name" value="Cyt_c_bgen_Ccs1/CcsB/ResB"/>
</dbReference>
<keyword evidence="1" id="KW-1133">Transmembrane helix</keyword>
<accession>B9M513</accession>
<dbReference type="STRING" id="316067.Geob_3354"/>
<sequence>MKGSVLLPPGLKSRIINGLSSTELAIALFGILTIVAIPGTFTESRAIYSSPLFVSLLALMALNLICCSMKRWRSLAGSTLVLHGGVLVTLLGCVITSFGYVATVNVYEGTFVDEAFRWDLKRDAPFHMRLWVKQINRQYYPVPVRVGVLQGNEKYGLFTLATGESFELPGYRVSVTDFEPKNLRLVLVVHKGDGIVGTADTSGNSTLPLDFPYAFKLVSYKNPQLKRMWVDLQLSSDDKPPVSGTSEINAPFSWQGLCFYHTQTGTDGNGRSFAGIQIVKDPGRPVVFCGFAIMCLGAVLAFWRRFAQR</sequence>
<dbReference type="RefSeq" id="WP_012648425.1">
    <property type="nucleotide sequence ID" value="NC_011979.1"/>
</dbReference>
<protein>
    <submittedName>
        <fullName evidence="2">ResB-like family cytochrome c biogenesis protein</fullName>
    </submittedName>
</protein>
<keyword evidence="1" id="KW-0472">Membrane</keyword>
<evidence type="ECO:0000313" key="3">
    <source>
        <dbReference type="Proteomes" id="UP000007721"/>
    </source>
</evidence>
<proteinExistence type="predicted"/>
<dbReference type="HOGENOM" id="CLU_899433_0_0_7"/>
<keyword evidence="1" id="KW-0812">Transmembrane</keyword>
<evidence type="ECO:0000256" key="1">
    <source>
        <dbReference type="SAM" id="Phobius"/>
    </source>
</evidence>
<organism evidence="2 3">
    <name type="scientific">Geotalea daltonii (strain DSM 22248 / JCM 15807 / FRC-32)</name>
    <name type="common">Geobacter daltonii</name>
    <dbReference type="NCBI Taxonomy" id="316067"/>
    <lineage>
        <taxon>Bacteria</taxon>
        <taxon>Pseudomonadati</taxon>
        <taxon>Thermodesulfobacteriota</taxon>
        <taxon>Desulfuromonadia</taxon>
        <taxon>Geobacterales</taxon>
        <taxon>Geobacteraceae</taxon>
        <taxon>Geotalea</taxon>
    </lineage>
</organism>
<dbReference type="KEGG" id="geo:Geob_3354"/>
<dbReference type="PANTHER" id="PTHR31566">
    <property type="entry name" value="CYTOCHROME C BIOGENESIS PROTEIN CCS1, CHLOROPLASTIC"/>
    <property type="match status" value="1"/>
</dbReference>